<evidence type="ECO:0000313" key="3">
    <source>
        <dbReference type="Proteomes" id="UP000231143"/>
    </source>
</evidence>
<dbReference type="Gene3D" id="1.10.4030.10">
    <property type="entry name" value="Porin chaperone SurA, peptide-binding domain"/>
    <property type="match status" value="1"/>
</dbReference>
<reference evidence="2 3" key="1">
    <citation type="submission" date="2017-09" db="EMBL/GenBank/DDBJ databases">
        <title>Depth-based differentiation of microbial function through sediment-hosted aquifers and enrichment of novel symbionts in the deep terrestrial subsurface.</title>
        <authorList>
            <person name="Probst A.J."/>
            <person name="Ladd B."/>
            <person name="Jarett J.K."/>
            <person name="Geller-Mcgrath D.E."/>
            <person name="Sieber C.M."/>
            <person name="Emerson J.B."/>
            <person name="Anantharaman K."/>
            <person name="Thomas B.C."/>
            <person name="Malmstrom R."/>
            <person name="Stieglmeier M."/>
            <person name="Klingl A."/>
            <person name="Woyke T."/>
            <person name="Ryan C.M."/>
            <person name="Banfield J.F."/>
        </authorList>
    </citation>
    <scope>NUCLEOTIDE SEQUENCE [LARGE SCALE GENOMIC DNA]</scope>
    <source>
        <strain evidence="2">CG22_combo_CG10-13_8_21_14_all_36_13</strain>
    </source>
</reference>
<keyword evidence="1" id="KW-0472">Membrane</keyword>
<keyword evidence="1" id="KW-1133">Transmembrane helix</keyword>
<organism evidence="2 3">
    <name type="scientific">Candidatus Campbellbacteria bacterium CG22_combo_CG10-13_8_21_14_all_36_13</name>
    <dbReference type="NCBI Taxonomy" id="1974529"/>
    <lineage>
        <taxon>Bacteria</taxon>
        <taxon>Candidatus Campbelliibacteriota</taxon>
    </lineage>
</organism>
<sequence length="240" mass="25784">MSKSKLIGIVVALLVVLGLVVYGVFFTGKGGNGDAMEESNVAAVVNGVDILKSTYEAQLATSITNFKGQGVDVENPEIKKQIETQVLNDLINNEIVNQEIAKAGIKPTAEEIEAQYQALVTQAGTPEAFQEQLTSANLTEAQLRENITNQLTIQAYLKSNVDVTGITATDEEIQALYDQAKATQTDLPPLEEVKDQVSAQVIATKQQTAVNAFVQSLRDKATVEILLVTDTASTTPETTE</sequence>
<dbReference type="AlphaFoldDB" id="A0A2H0DYJ0"/>
<comment type="caution">
    <text evidence="2">The sequence shown here is derived from an EMBL/GenBank/DDBJ whole genome shotgun (WGS) entry which is preliminary data.</text>
</comment>
<dbReference type="InterPro" id="IPR050245">
    <property type="entry name" value="PrsA_foldase"/>
</dbReference>
<dbReference type="PANTHER" id="PTHR47245:SF2">
    <property type="entry name" value="PEPTIDYL-PROLYL CIS-TRANS ISOMERASE HP_0175-RELATED"/>
    <property type="match status" value="1"/>
</dbReference>
<accession>A0A2H0DYJ0</accession>
<feature type="transmembrane region" description="Helical" evidence="1">
    <location>
        <begin position="6"/>
        <end position="26"/>
    </location>
</feature>
<dbReference type="EMBL" id="PCTT01000015">
    <property type="protein sequence ID" value="PIP87242.1"/>
    <property type="molecule type" value="Genomic_DNA"/>
</dbReference>
<evidence type="ECO:0000256" key="1">
    <source>
        <dbReference type="SAM" id="Phobius"/>
    </source>
</evidence>
<evidence type="ECO:0008006" key="4">
    <source>
        <dbReference type="Google" id="ProtNLM"/>
    </source>
</evidence>
<dbReference type="InterPro" id="IPR027304">
    <property type="entry name" value="Trigger_fact/SurA_dom_sf"/>
</dbReference>
<keyword evidence="1" id="KW-0812">Transmembrane</keyword>
<dbReference type="Pfam" id="PF13623">
    <property type="entry name" value="SurA_N_2"/>
    <property type="match status" value="1"/>
</dbReference>
<gene>
    <name evidence="2" type="ORF">COW81_01300</name>
</gene>
<dbReference type="SUPFAM" id="SSF109998">
    <property type="entry name" value="Triger factor/SurA peptide-binding domain-like"/>
    <property type="match status" value="1"/>
</dbReference>
<dbReference type="Proteomes" id="UP000231143">
    <property type="component" value="Unassembled WGS sequence"/>
</dbReference>
<name>A0A2H0DYJ0_9BACT</name>
<protein>
    <recommendedName>
        <fullName evidence="4">Peptidylprolyl isomerase</fullName>
    </recommendedName>
</protein>
<dbReference type="PANTHER" id="PTHR47245">
    <property type="entry name" value="PEPTIDYLPROLYL ISOMERASE"/>
    <property type="match status" value="1"/>
</dbReference>
<proteinExistence type="predicted"/>
<evidence type="ECO:0000313" key="2">
    <source>
        <dbReference type="EMBL" id="PIP87242.1"/>
    </source>
</evidence>